<keyword evidence="5" id="KW-0496">Mitochondrion</keyword>
<dbReference type="GO" id="GO:0005741">
    <property type="term" value="C:mitochondrial outer membrane"/>
    <property type="evidence" value="ECO:0007669"/>
    <property type="project" value="UniProtKB-SubCell"/>
</dbReference>
<evidence type="ECO:0000256" key="2">
    <source>
        <dbReference type="ARBA" id="ARBA00006617"/>
    </source>
</evidence>
<dbReference type="PANTHER" id="PTHR14097:SF7">
    <property type="entry name" value="OXIDOREDUCTASE HTATIP2"/>
    <property type="match status" value="1"/>
</dbReference>
<name>A0A0D2FK02_9EURO</name>
<gene>
    <name evidence="7" type="ORF">PV04_04391</name>
</gene>
<evidence type="ECO:0000256" key="5">
    <source>
        <dbReference type="ARBA" id="ARBA00023128"/>
    </source>
</evidence>
<dbReference type="STRING" id="5601.A0A0D2FK02"/>
<keyword evidence="4" id="KW-0809">Transit peptide</keyword>
<evidence type="ECO:0008006" key="9">
    <source>
        <dbReference type="Google" id="ProtNLM"/>
    </source>
</evidence>
<dbReference type="InterPro" id="IPR036291">
    <property type="entry name" value="NAD(P)-bd_dom_sf"/>
</dbReference>
<dbReference type="SUPFAM" id="SSF51735">
    <property type="entry name" value="NAD(P)-binding Rossmann-fold domains"/>
    <property type="match status" value="1"/>
</dbReference>
<sequence length="241" mass="25746">MASVLLLGSTGLVGSFILSILRTAPPSQVSGIEILARRSPPPPSAAAASIPVSEFINKDLATWGPHIESLPPPPPAVLFSALATTRVAAGGYANQYKLEHDKNIELARAAHKIGTKSYVLISSGGADPKSWMSYLRMKGEIDQHVQDIGFEHTVILRPGLIIGAREESRLAESVFRAVALGLGKINSRLFKDSWAVEAEVIAKAAVVAGLKAARGEVKEKVWIVGQQEILKLGKTEWKGLS</sequence>
<protein>
    <recommendedName>
        <fullName evidence="9">NAD(P)-binding domain-containing protein</fullName>
    </recommendedName>
</protein>
<dbReference type="GO" id="GO:0051170">
    <property type="term" value="P:import into nucleus"/>
    <property type="evidence" value="ECO:0007669"/>
    <property type="project" value="TreeGrafter"/>
</dbReference>
<accession>A0A0D2FK02</accession>
<dbReference type="Proteomes" id="UP000054266">
    <property type="component" value="Unassembled WGS sequence"/>
</dbReference>
<evidence type="ECO:0000256" key="4">
    <source>
        <dbReference type="ARBA" id="ARBA00022946"/>
    </source>
</evidence>
<organism evidence="7 8">
    <name type="scientific">Phialophora macrospora</name>
    <dbReference type="NCBI Taxonomy" id="1851006"/>
    <lineage>
        <taxon>Eukaryota</taxon>
        <taxon>Fungi</taxon>
        <taxon>Dikarya</taxon>
        <taxon>Ascomycota</taxon>
        <taxon>Pezizomycotina</taxon>
        <taxon>Eurotiomycetes</taxon>
        <taxon>Chaetothyriomycetidae</taxon>
        <taxon>Chaetothyriales</taxon>
        <taxon>Herpotrichiellaceae</taxon>
        <taxon>Phialophora</taxon>
    </lineage>
</organism>
<evidence type="ECO:0000313" key="7">
    <source>
        <dbReference type="EMBL" id="KIW68448.1"/>
    </source>
</evidence>
<evidence type="ECO:0000256" key="1">
    <source>
        <dbReference type="ARBA" id="ARBA00004450"/>
    </source>
</evidence>
<comment type="subcellular location">
    <subcellularLocation>
        <location evidence="1">Mitochondrion outer membrane</location>
        <topology evidence="1">Peripheral membrane protein</topology>
    </subcellularLocation>
</comment>
<keyword evidence="3" id="KW-1000">Mitochondrion outer membrane</keyword>
<dbReference type="EMBL" id="KN846958">
    <property type="protein sequence ID" value="KIW68448.1"/>
    <property type="molecule type" value="Genomic_DNA"/>
</dbReference>
<dbReference type="PANTHER" id="PTHR14097">
    <property type="entry name" value="OXIDOREDUCTASE HTATIP2"/>
    <property type="match status" value="1"/>
</dbReference>
<dbReference type="HOGENOM" id="CLU_071330_3_0_1"/>
<keyword evidence="8" id="KW-1185">Reference proteome</keyword>
<keyword evidence="6" id="KW-0472">Membrane</keyword>
<comment type="similarity">
    <text evidence="2">Belongs to the FMP52 family.</text>
</comment>
<evidence type="ECO:0000256" key="3">
    <source>
        <dbReference type="ARBA" id="ARBA00022787"/>
    </source>
</evidence>
<dbReference type="FunFam" id="3.40.50.720:FF:000366">
    <property type="entry name" value="Protein FMP52, mitochondrial"/>
    <property type="match status" value="1"/>
</dbReference>
<reference evidence="7 8" key="1">
    <citation type="submission" date="2015-01" db="EMBL/GenBank/DDBJ databases">
        <title>The Genome Sequence of Capronia semiimmersa CBS27337.</title>
        <authorList>
            <consortium name="The Broad Institute Genomics Platform"/>
            <person name="Cuomo C."/>
            <person name="de Hoog S."/>
            <person name="Gorbushina A."/>
            <person name="Stielow B."/>
            <person name="Teixiera M."/>
            <person name="Abouelleil A."/>
            <person name="Chapman S.B."/>
            <person name="Priest M."/>
            <person name="Young S.K."/>
            <person name="Wortman J."/>
            <person name="Nusbaum C."/>
            <person name="Birren B."/>
        </authorList>
    </citation>
    <scope>NUCLEOTIDE SEQUENCE [LARGE SCALE GENOMIC DNA]</scope>
    <source>
        <strain evidence="7 8">CBS 27337</strain>
    </source>
</reference>
<proteinExistence type="inferred from homology"/>
<evidence type="ECO:0000256" key="6">
    <source>
        <dbReference type="ARBA" id="ARBA00023136"/>
    </source>
</evidence>
<evidence type="ECO:0000313" key="8">
    <source>
        <dbReference type="Proteomes" id="UP000054266"/>
    </source>
</evidence>
<dbReference type="Gene3D" id="3.40.50.720">
    <property type="entry name" value="NAD(P)-binding Rossmann-like Domain"/>
    <property type="match status" value="1"/>
</dbReference>
<dbReference type="AlphaFoldDB" id="A0A0D2FK02"/>